<dbReference type="Proteomes" id="UP001301958">
    <property type="component" value="Unassembled WGS sequence"/>
</dbReference>
<keyword evidence="1" id="KW-1133">Transmembrane helix</keyword>
<reference evidence="2" key="1">
    <citation type="journal article" date="2023" name="Mol. Phylogenet. Evol.">
        <title>Genome-scale phylogeny and comparative genomics of the fungal order Sordariales.</title>
        <authorList>
            <person name="Hensen N."/>
            <person name="Bonometti L."/>
            <person name="Westerberg I."/>
            <person name="Brannstrom I.O."/>
            <person name="Guillou S."/>
            <person name="Cros-Aarteil S."/>
            <person name="Calhoun S."/>
            <person name="Haridas S."/>
            <person name="Kuo A."/>
            <person name="Mondo S."/>
            <person name="Pangilinan J."/>
            <person name="Riley R."/>
            <person name="LaButti K."/>
            <person name="Andreopoulos B."/>
            <person name="Lipzen A."/>
            <person name="Chen C."/>
            <person name="Yan M."/>
            <person name="Daum C."/>
            <person name="Ng V."/>
            <person name="Clum A."/>
            <person name="Steindorff A."/>
            <person name="Ohm R.A."/>
            <person name="Martin F."/>
            <person name="Silar P."/>
            <person name="Natvig D.O."/>
            <person name="Lalanne C."/>
            <person name="Gautier V."/>
            <person name="Ament-Velasquez S.L."/>
            <person name="Kruys A."/>
            <person name="Hutchinson M.I."/>
            <person name="Powell A.J."/>
            <person name="Barry K."/>
            <person name="Miller A.N."/>
            <person name="Grigoriev I.V."/>
            <person name="Debuchy R."/>
            <person name="Gladieux P."/>
            <person name="Hiltunen Thoren M."/>
            <person name="Johannesson H."/>
        </authorList>
    </citation>
    <scope>NUCLEOTIDE SEQUENCE</scope>
    <source>
        <strain evidence="2">CBS 990.96</strain>
    </source>
</reference>
<feature type="transmembrane region" description="Helical" evidence="1">
    <location>
        <begin position="49"/>
        <end position="68"/>
    </location>
</feature>
<dbReference type="AlphaFoldDB" id="A0AAN7BU86"/>
<protein>
    <submittedName>
        <fullName evidence="2">Uncharacterized protein</fullName>
    </submittedName>
</protein>
<keyword evidence="1" id="KW-0472">Membrane</keyword>
<reference evidence="2" key="2">
    <citation type="submission" date="2023-05" db="EMBL/GenBank/DDBJ databases">
        <authorList>
            <consortium name="Lawrence Berkeley National Laboratory"/>
            <person name="Steindorff A."/>
            <person name="Hensen N."/>
            <person name="Bonometti L."/>
            <person name="Westerberg I."/>
            <person name="Brannstrom I.O."/>
            <person name="Guillou S."/>
            <person name="Cros-Aarteil S."/>
            <person name="Calhoun S."/>
            <person name="Haridas S."/>
            <person name="Kuo A."/>
            <person name="Mondo S."/>
            <person name="Pangilinan J."/>
            <person name="Riley R."/>
            <person name="Labutti K."/>
            <person name="Andreopoulos B."/>
            <person name="Lipzen A."/>
            <person name="Chen C."/>
            <person name="Yanf M."/>
            <person name="Daum C."/>
            <person name="Ng V."/>
            <person name="Clum A."/>
            <person name="Ohm R."/>
            <person name="Martin F."/>
            <person name="Silar P."/>
            <person name="Natvig D."/>
            <person name="Lalanne C."/>
            <person name="Gautier V."/>
            <person name="Ament-Velasquez S.L."/>
            <person name="Kruys A."/>
            <person name="Hutchinson M.I."/>
            <person name="Powell A.J."/>
            <person name="Barry K."/>
            <person name="Miller A.N."/>
            <person name="Grigoriev I.V."/>
            <person name="Debuchy R."/>
            <person name="Gladieux P."/>
            <person name="Thoren M.H."/>
            <person name="Johannesson H."/>
        </authorList>
    </citation>
    <scope>NUCLEOTIDE SEQUENCE</scope>
    <source>
        <strain evidence="2">CBS 990.96</strain>
    </source>
</reference>
<gene>
    <name evidence="2" type="ORF">QBC38DRAFT_122477</name>
</gene>
<evidence type="ECO:0000313" key="3">
    <source>
        <dbReference type="Proteomes" id="UP001301958"/>
    </source>
</evidence>
<accession>A0AAN7BU86</accession>
<evidence type="ECO:0000256" key="1">
    <source>
        <dbReference type="SAM" id="Phobius"/>
    </source>
</evidence>
<dbReference type="EMBL" id="MU865311">
    <property type="protein sequence ID" value="KAK4229103.1"/>
    <property type="molecule type" value="Genomic_DNA"/>
</dbReference>
<sequence length="112" mass="12919">MYVQQLHNFLSPSAFFPLDVGLILLGWVRPGLLRKPTQLSNRYQTFHPLFFFFFLFSFSFSLFLLSPLHHHVCLTPVTTIFNFHLRPFGKDGIGVSRTIKRTADMQSLGMLG</sequence>
<comment type="caution">
    <text evidence="2">The sequence shown here is derived from an EMBL/GenBank/DDBJ whole genome shotgun (WGS) entry which is preliminary data.</text>
</comment>
<keyword evidence="1" id="KW-0812">Transmembrane</keyword>
<keyword evidence="3" id="KW-1185">Reference proteome</keyword>
<evidence type="ECO:0000313" key="2">
    <source>
        <dbReference type="EMBL" id="KAK4229103.1"/>
    </source>
</evidence>
<name>A0AAN7BU86_9PEZI</name>
<feature type="transmembrane region" description="Helical" evidence="1">
    <location>
        <begin position="6"/>
        <end position="28"/>
    </location>
</feature>
<proteinExistence type="predicted"/>
<organism evidence="2 3">
    <name type="scientific">Podospora fimiseda</name>
    <dbReference type="NCBI Taxonomy" id="252190"/>
    <lineage>
        <taxon>Eukaryota</taxon>
        <taxon>Fungi</taxon>
        <taxon>Dikarya</taxon>
        <taxon>Ascomycota</taxon>
        <taxon>Pezizomycotina</taxon>
        <taxon>Sordariomycetes</taxon>
        <taxon>Sordariomycetidae</taxon>
        <taxon>Sordariales</taxon>
        <taxon>Podosporaceae</taxon>
        <taxon>Podospora</taxon>
    </lineage>
</organism>